<gene>
    <name evidence="2" type="ORF">CMEL01_04887</name>
</gene>
<sequence>MSNSKGFIRTCYWHNGNSRTTTVRARRDVVCTRACRRPAQRPVPQGILEMETFVVALVARNKWRKMVTADGMRPNCDGVTYLTMPKLVGQGHSMCMIASNVLCLVKRLNGEILMSASSNKLISLKTTSPRNISVTNQILLNFTSSISAYYNSKKMVAIKNLFIATLISSVIATPLLSGRNVPDIEVDSVASIETRAEAAKNVNAAATYGNGGSFGNGGAYKNGNNGGGFNSGGGFSSGNGGGNCDYSEKNRLDQEIRNRERMKDRLDDEIQRRQNMKDQLDQEIRRKQNGGW</sequence>
<proteinExistence type="predicted"/>
<reference evidence="2 3" key="1">
    <citation type="submission" date="2016-10" db="EMBL/GenBank/DDBJ databases">
        <title>The genome sequence of Colletotrichum fioriniae PJ7.</title>
        <authorList>
            <person name="Baroncelli R."/>
        </authorList>
    </citation>
    <scope>NUCLEOTIDE SEQUENCE [LARGE SCALE GENOMIC DNA]</scope>
    <source>
        <strain evidence="2">Col 31</strain>
    </source>
</reference>
<evidence type="ECO:0000313" key="3">
    <source>
        <dbReference type="Proteomes" id="UP001239795"/>
    </source>
</evidence>
<dbReference type="AlphaFoldDB" id="A0AAI9U7J8"/>
<protein>
    <submittedName>
        <fullName evidence="2">Uncharacterized protein</fullName>
    </submittedName>
</protein>
<keyword evidence="3" id="KW-1185">Reference proteome</keyword>
<evidence type="ECO:0000256" key="1">
    <source>
        <dbReference type="SAM" id="MobiDB-lite"/>
    </source>
</evidence>
<feature type="region of interest" description="Disordered" evidence="1">
    <location>
        <begin position="272"/>
        <end position="292"/>
    </location>
</feature>
<name>A0AAI9U7J8_9PEZI</name>
<organism evidence="2 3">
    <name type="scientific">Colletotrichum melonis</name>
    <dbReference type="NCBI Taxonomy" id="1209925"/>
    <lineage>
        <taxon>Eukaryota</taxon>
        <taxon>Fungi</taxon>
        <taxon>Dikarya</taxon>
        <taxon>Ascomycota</taxon>
        <taxon>Pezizomycotina</taxon>
        <taxon>Sordariomycetes</taxon>
        <taxon>Hypocreomycetidae</taxon>
        <taxon>Glomerellales</taxon>
        <taxon>Glomerellaceae</taxon>
        <taxon>Colletotrichum</taxon>
        <taxon>Colletotrichum acutatum species complex</taxon>
    </lineage>
</organism>
<feature type="compositionally biased region" description="Basic and acidic residues" evidence="1">
    <location>
        <begin position="272"/>
        <end position="286"/>
    </location>
</feature>
<evidence type="ECO:0000313" key="2">
    <source>
        <dbReference type="EMBL" id="KAK1453228.1"/>
    </source>
</evidence>
<dbReference type="Proteomes" id="UP001239795">
    <property type="component" value="Unassembled WGS sequence"/>
</dbReference>
<dbReference type="EMBL" id="MLGG01000035">
    <property type="protein sequence ID" value="KAK1453228.1"/>
    <property type="molecule type" value="Genomic_DNA"/>
</dbReference>
<comment type="caution">
    <text evidence="2">The sequence shown here is derived from an EMBL/GenBank/DDBJ whole genome shotgun (WGS) entry which is preliminary data.</text>
</comment>
<accession>A0AAI9U7J8</accession>